<dbReference type="EMBL" id="FR695864">
    <property type="protein sequence ID" value="CBX27035.1"/>
    <property type="molecule type" value="Genomic_DNA"/>
</dbReference>
<accession>E1Y8Z1</accession>
<protein>
    <submittedName>
        <fullName evidence="1">Uncharacterized protein</fullName>
    </submittedName>
</protein>
<sequence length="127" mass="14130">MIVKHVILPNRLRKVPRSFGWIDHRLISDRHIERLCHGSAALYLFLVCAGDENGLSYYGDKSIMEKLSMDGRTLDKARSELIRAGLAAWQKPVYQVLCLEPGGKDRASGSPTGLGDILKKAMEVGHD</sequence>
<organism evidence="1">
    <name type="scientific">uncultured Desulfobacterium sp</name>
    <dbReference type="NCBI Taxonomy" id="201089"/>
    <lineage>
        <taxon>Bacteria</taxon>
        <taxon>Pseudomonadati</taxon>
        <taxon>Thermodesulfobacteriota</taxon>
        <taxon>Desulfobacteria</taxon>
        <taxon>Desulfobacterales</taxon>
        <taxon>Desulfobacteriaceae</taxon>
        <taxon>Desulfobacterium</taxon>
        <taxon>environmental samples</taxon>
    </lineage>
</organism>
<gene>
    <name evidence="1" type="ORF">N47_A10640</name>
</gene>
<proteinExistence type="predicted"/>
<dbReference type="AlphaFoldDB" id="E1Y8Z1"/>
<evidence type="ECO:0000313" key="1">
    <source>
        <dbReference type="EMBL" id="CBX27035.1"/>
    </source>
</evidence>
<reference evidence="1" key="1">
    <citation type="journal article" date="2011" name="Environ. Microbiol.">
        <title>Genomic insights into the metabolic potential of the polycyclic aromatic hydrocarbon degrading sulfate-reducing Deltaproteobacterium N47.</title>
        <authorList>
            <person name="Bergmann F."/>
            <person name="Selesi D."/>
            <person name="Weinmaier T."/>
            <person name="Tischler P."/>
            <person name="Rattei T."/>
            <person name="Meckenstock R.U."/>
        </authorList>
    </citation>
    <scope>NUCLEOTIDE SEQUENCE</scope>
</reference>
<name>E1Y8Z1_9BACT</name>